<evidence type="ECO:0000313" key="2">
    <source>
        <dbReference type="EMBL" id="VAH36901.1"/>
    </source>
</evidence>
<sequence>MGNRQEHAVFQALLRFSQWRHQELSRIMDAAVEPNLVSRTNDGWSDLIERYEGINHGEYLKLLADIAMLRHERDHLEASVRRQTGEDLPSGANAVELRGLEYKLECALGKVREMKDKLMEEQLDESHHRVHILEEQNSFLGHMILKVLKHNLCTQPAKC</sequence>
<keyword evidence="3" id="KW-1185">Reference proteome</keyword>
<dbReference type="GO" id="GO:0005634">
    <property type="term" value="C:nucleus"/>
    <property type="evidence" value="ECO:0007669"/>
    <property type="project" value="InterPro"/>
</dbReference>
<dbReference type="GO" id="GO:0003700">
    <property type="term" value="F:DNA-binding transcription factor activity"/>
    <property type="evidence" value="ECO:0007669"/>
    <property type="project" value="InterPro"/>
</dbReference>
<reference evidence="2 3" key="1">
    <citation type="submission" date="2017-09" db="EMBL/GenBank/DDBJ databases">
        <authorList>
            <consortium name="International Durum Wheat Genome Sequencing Consortium (IDWGSC)"/>
            <person name="Milanesi L."/>
        </authorList>
    </citation>
    <scope>NUCLEOTIDE SEQUENCE [LARGE SCALE GENOMIC DNA]</scope>
    <source>
        <strain evidence="3">cv. Svevo</strain>
    </source>
</reference>
<evidence type="ECO:0000259" key="1">
    <source>
        <dbReference type="PROSITE" id="PS51297"/>
    </source>
</evidence>
<dbReference type="Pfam" id="PF01486">
    <property type="entry name" value="K-box"/>
    <property type="match status" value="1"/>
</dbReference>
<name>A0A9R1P4V8_TRITD</name>
<protein>
    <recommendedName>
        <fullName evidence="1">K-box domain-containing protein</fullName>
    </recommendedName>
</protein>
<dbReference type="Gramene" id="TRITD2Av1G263430.1">
    <property type="protein sequence ID" value="TRITD2Av1G263430.1"/>
    <property type="gene ID" value="TRITD2Av1G263430"/>
</dbReference>
<gene>
    <name evidence="2" type="ORF">TRITD_2Av1G263430</name>
</gene>
<dbReference type="OMA" id="RFSQWRH"/>
<feature type="domain" description="K-box" evidence="1">
    <location>
        <begin position="59"/>
        <end position="150"/>
    </location>
</feature>
<dbReference type="InterPro" id="IPR002487">
    <property type="entry name" value="TF_Kbox"/>
</dbReference>
<dbReference type="PROSITE" id="PS51297">
    <property type="entry name" value="K_BOX"/>
    <property type="match status" value="1"/>
</dbReference>
<organism evidence="2 3">
    <name type="scientific">Triticum turgidum subsp. durum</name>
    <name type="common">Durum wheat</name>
    <name type="synonym">Triticum durum</name>
    <dbReference type="NCBI Taxonomy" id="4567"/>
    <lineage>
        <taxon>Eukaryota</taxon>
        <taxon>Viridiplantae</taxon>
        <taxon>Streptophyta</taxon>
        <taxon>Embryophyta</taxon>
        <taxon>Tracheophyta</taxon>
        <taxon>Spermatophyta</taxon>
        <taxon>Magnoliopsida</taxon>
        <taxon>Liliopsida</taxon>
        <taxon>Poales</taxon>
        <taxon>Poaceae</taxon>
        <taxon>BOP clade</taxon>
        <taxon>Pooideae</taxon>
        <taxon>Triticodae</taxon>
        <taxon>Triticeae</taxon>
        <taxon>Triticinae</taxon>
        <taxon>Triticum</taxon>
    </lineage>
</organism>
<dbReference type="Proteomes" id="UP000324705">
    <property type="component" value="Chromosome 2A"/>
</dbReference>
<evidence type="ECO:0000313" key="3">
    <source>
        <dbReference type="Proteomes" id="UP000324705"/>
    </source>
</evidence>
<proteinExistence type="predicted"/>
<accession>A0A9R1P4V8</accession>
<dbReference type="EMBL" id="LT934113">
    <property type="protein sequence ID" value="VAH36901.1"/>
    <property type="molecule type" value="Genomic_DNA"/>
</dbReference>
<dbReference type="AlphaFoldDB" id="A0A9R1P4V8"/>